<dbReference type="InterPro" id="IPR025406">
    <property type="entry name" value="DUF4132"/>
</dbReference>
<dbReference type="Pfam" id="PF13569">
    <property type="entry name" value="DUF4132"/>
    <property type="match status" value="1"/>
</dbReference>
<evidence type="ECO:0000313" key="4">
    <source>
        <dbReference type="Proteomes" id="UP000696294"/>
    </source>
</evidence>
<proteinExistence type="predicted"/>
<feature type="domain" description="DUF7737" evidence="2">
    <location>
        <begin position="684"/>
        <end position="784"/>
    </location>
</feature>
<protein>
    <submittedName>
        <fullName evidence="3">DUF4132 domain-containing protein</fullName>
    </submittedName>
</protein>
<keyword evidence="4" id="KW-1185">Reference proteome</keyword>
<comment type="caution">
    <text evidence="3">The sequence shown here is derived from an EMBL/GenBank/DDBJ whole genome shotgun (WGS) entry which is preliminary data.</text>
</comment>
<dbReference type="InterPro" id="IPR056639">
    <property type="entry name" value="DUF7737"/>
</dbReference>
<dbReference type="Proteomes" id="UP000696294">
    <property type="component" value="Unassembled WGS sequence"/>
</dbReference>
<reference evidence="3 4" key="1">
    <citation type="submission" date="2020-03" db="EMBL/GenBank/DDBJ databases">
        <title>WGS of actinomycetes isolated from Thailand.</title>
        <authorList>
            <person name="Thawai C."/>
        </authorList>
    </citation>
    <scope>NUCLEOTIDE SEQUENCE [LARGE SCALE GENOMIC DNA]</scope>
    <source>
        <strain evidence="3 4">FMUSA5-5</strain>
    </source>
</reference>
<dbReference type="RefSeq" id="WP_168015598.1">
    <property type="nucleotide sequence ID" value="NZ_JAATEP010000030.1"/>
</dbReference>
<evidence type="ECO:0000313" key="3">
    <source>
        <dbReference type="EMBL" id="NJP94613.1"/>
    </source>
</evidence>
<organism evidence="3 4">
    <name type="scientific">Nonomuraea composti</name>
    <dbReference type="NCBI Taxonomy" id="2720023"/>
    <lineage>
        <taxon>Bacteria</taxon>
        <taxon>Bacillati</taxon>
        <taxon>Actinomycetota</taxon>
        <taxon>Actinomycetes</taxon>
        <taxon>Streptosporangiales</taxon>
        <taxon>Streptosporangiaceae</taxon>
        <taxon>Nonomuraea</taxon>
    </lineage>
</organism>
<gene>
    <name evidence="3" type="ORF">HCN51_35120</name>
</gene>
<accession>A0ABX1B9X6</accession>
<name>A0ABX1B9X6_9ACTN</name>
<dbReference type="Pfam" id="PF24879">
    <property type="entry name" value="DUF7737"/>
    <property type="match status" value="1"/>
</dbReference>
<sequence>MNVTHLLSPEARRLHHHLTEPGAGYPHPWPDTSLLTATDLGHLLPLAYRTTGTGAATSMRFAVEGAVRERQPEFTPASCLALYDALVAGLERRRWADVCLAAGALLRCPGGVPEAELAGPARVLTEFMVAHGRLEEPYALLAVAGVAGVEGAWQPMDEPRESLAMAERDVVLGLDPAGRALVAEVGPRSFGSPPELPGVWDRLAALTPYADFARSALEAAEARLAAIHARELPYRADKAFSAAEVAALGRAARLALHCDAPWLPALLDSLLSRVAVAPTAAKTLPSQALLFEIGRAVVRFPTPEAITALRAARAATRHAGVVKQLDRLIKKAEPGLADRVEVAFRMPDLGFGAGGRLEVALGEYTAVLAPGAGGEFELGWRQGGKPLKSVPAAVRREHPDEVKRLRELVKQVRRQVTTLCRALEAGLAGEMSWPYETWRDRIAGHPIAGTVAARLIWEAETAPGEWRTLPPKAVTASAEWRTLPPSSSLEAGRVRLWHPARASAAEVARLREAVTEGRVRQPFKQAFREVYPLTPAEEETAVYSNRFAGHIVDYRRLYAMFRARNWESRMLGPWDGGDTDAATRVLAEGRWRVSFHHDYLYDEPGEYATTDQVRFHRHDEGGGWRESPLAEVPPLVFSEAMRDVDLFVAVTSIAADPGWADRGHDRHLTYWRDTSTGPLQPSGEVRRDALARILPRTAIGGRCTLTDRFLVVRGDLRTYKIHVGSGNILMDPGDVYLCIVPDRRRDERLFLPFEEDDRLALILSKAFLLARDTEITDDSIIAQIKGGT</sequence>
<dbReference type="EMBL" id="JAATEP010000030">
    <property type="protein sequence ID" value="NJP94613.1"/>
    <property type="molecule type" value="Genomic_DNA"/>
</dbReference>
<evidence type="ECO:0000259" key="1">
    <source>
        <dbReference type="Pfam" id="PF13569"/>
    </source>
</evidence>
<feature type="domain" description="DUF4132" evidence="1">
    <location>
        <begin position="384"/>
        <end position="566"/>
    </location>
</feature>
<evidence type="ECO:0000259" key="2">
    <source>
        <dbReference type="Pfam" id="PF24879"/>
    </source>
</evidence>